<comment type="caution">
    <text evidence="1">The sequence shown here is derived from an EMBL/GenBank/DDBJ whole genome shotgun (WGS) entry which is preliminary data.</text>
</comment>
<sequence>MLQVVKQLKAMINELKNSEDASKDNERGKKIRKTISILESTIDELEYHV</sequence>
<keyword evidence="2" id="KW-1185">Reference proteome</keyword>
<dbReference type="EMBL" id="WXEY01000002">
    <property type="protein sequence ID" value="MZP28757.1"/>
    <property type="molecule type" value="Genomic_DNA"/>
</dbReference>
<evidence type="ECO:0000313" key="2">
    <source>
        <dbReference type="Proteomes" id="UP000463470"/>
    </source>
</evidence>
<evidence type="ECO:0000313" key="1">
    <source>
        <dbReference type="EMBL" id="MZP28757.1"/>
    </source>
</evidence>
<dbReference type="OrthoDB" id="2086266at2"/>
<gene>
    <name evidence="1" type="ORF">GTO91_03415</name>
</gene>
<organism evidence="1 2">
    <name type="scientific">Heliomicrobium undosum</name>
    <dbReference type="NCBI Taxonomy" id="121734"/>
    <lineage>
        <taxon>Bacteria</taxon>
        <taxon>Bacillati</taxon>
        <taxon>Bacillota</taxon>
        <taxon>Clostridia</taxon>
        <taxon>Eubacteriales</taxon>
        <taxon>Heliobacteriaceae</taxon>
        <taxon>Heliomicrobium</taxon>
    </lineage>
</organism>
<dbReference type="AlphaFoldDB" id="A0A845KY81"/>
<reference evidence="1 2" key="1">
    <citation type="submission" date="2020-01" db="EMBL/GenBank/DDBJ databases">
        <title>Whole-genome sequence of Heliobacterium undosum DSM 13378.</title>
        <authorList>
            <person name="Kyndt J.A."/>
            <person name="Meyer T.E."/>
        </authorList>
    </citation>
    <scope>NUCLEOTIDE SEQUENCE [LARGE SCALE GENOMIC DNA]</scope>
    <source>
        <strain evidence="1 2">DSM 13378</strain>
    </source>
</reference>
<dbReference type="RefSeq" id="WP_161254838.1">
    <property type="nucleotide sequence ID" value="NZ_WXEY01000002.1"/>
</dbReference>
<proteinExistence type="predicted"/>
<accession>A0A845KY81</accession>
<dbReference type="Proteomes" id="UP000463470">
    <property type="component" value="Unassembled WGS sequence"/>
</dbReference>
<name>A0A845KY81_9FIRM</name>
<protein>
    <submittedName>
        <fullName evidence="1">Uncharacterized protein</fullName>
    </submittedName>
</protein>